<feature type="transmembrane region" description="Helical" evidence="6">
    <location>
        <begin position="62"/>
        <end position="81"/>
    </location>
</feature>
<dbReference type="GO" id="GO:0061459">
    <property type="term" value="F:L-arginine transmembrane transporter activity"/>
    <property type="evidence" value="ECO:0007669"/>
    <property type="project" value="TreeGrafter"/>
</dbReference>
<dbReference type="Gene3D" id="1.20.1740.10">
    <property type="entry name" value="Amino acid/polyamine transporter I"/>
    <property type="match status" value="2"/>
</dbReference>
<feature type="region of interest" description="Disordered" evidence="5">
    <location>
        <begin position="755"/>
        <end position="819"/>
    </location>
</feature>
<feature type="transmembrane region" description="Helical" evidence="6">
    <location>
        <begin position="161"/>
        <end position="178"/>
    </location>
</feature>
<dbReference type="PANTHER" id="PTHR43243">
    <property type="entry name" value="INNER MEMBRANE TRANSPORTER YGJI-RELATED"/>
    <property type="match status" value="1"/>
</dbReference>
<evidence type="ECO:0000256" key="4">
    <source>
        <dbReference type="ARBA" id="ARBA00023136"/>
    </source>
</evidence>
<accession>A0AAW1MEF4</accession>
<organism evidence="8 9">
    <name type="scientific">Popillia japonica</name>
    <name type="common">Japanese beetle</name>
    <dbReference type="NCBI Taxonomy" id="7064"/>
    <lineage>
        <taxon>Eukaryota</taxon>
        <taxon>Metazoa</taxon>
        <taxon>Ecdysozoa</taxon>
        <taxon>Arthropoda</taxon>
        <taxon>Hexapoda</taxon>
        <taxon>Insecta</taxon>
        <taxon>Pterygota</taxon>
        <taxon>Neoptera</taxon>
        <taxon>Endopterygota</taxon>
        <taxon>Coleoptera</taxon>
        <taxon>Polyphaga</taxon>
        <taxon>Scarabaeiformia</taxon>
        <taxon>Scarabaeidae</taxon>
        <taxon>Rutelinae</taxon>
        <taxon>Popillia</taxon>
    </lineage>
</organism>
<comment type="caution">
    <text evidence="8">The sequence shown here is derived from an EMBL/GenBank/DDBJ whole genome shotgun (WGS) entry which is preliminary data.</text>
</comment>
<evidence type="ECO:0000313" key="8">
    <source>
        <dbReference type="EMBL" id="KAK9744688.1"/>
    </source>
</evidence>
<feature type="region of interest" description="Disordered" evidence="5">
    <location>
        <begin position="923"/>
        <end position="953"/>
    </location>
</feature>
<keyword evidence="2 6" id="KW-0812">Transmembrane</keyword>
<dbReference type="Pfam" id="PF13906">
    <property type="entry name" value="AA_permease_C"/>
    <property type="match status" value="1"/>
</dbReference>
<dbReference type="FunFam" id="1.20.1740.10:FF:000010">
    <property type="entry name" value="probable cationic amino acid transporter"/>
    <property type="match status" value="1"/>
</dbReference>
<feature type="transmembrane region" description="Helical" evidence="6">
    <location>
        <begin position="314"/>
        <end position="338"/>
    </location>
</feature>
<feature type="compositionally biased region" description="Basic and acidic residues" evidence="5">
    <location>
        <begin position="867"/>
        <end position="876"/>
    </location>
</feature>
<feature type="compositionally biased region" description="Polar residues" evidence="5">
    <location>
        <begin position="799"/>
        <end position="819"/>
    </location>
</feature>
<evidence type="ECO:0000256" key="1">
    <source>
        <dbReference type="ARBA" id="ARBA00004141"/>
    </source>
</evidence>
<feature type="transmembrane region" description="Helical" evidence="6">
    <location>
        <begin position="481"/>
        <end position="503"/>
    </location>
</feature>
<feature type="compositionally biased region" description="Basic and acidic residues" evidence="5">
    <location>
        <begin position="757"/>
        <end position="782"/>
    </location>
</feature>
<keyword evidence="3 6" id="KW-1133">Transmembrane helix</keyword>
<feature type="transmembrane region" description="Helical" evidence="6">
    <location>
        <begin position="31"/>
        <end position="50"/>
    </location>
</feature>
<feature type="transmembrane region" description="Helical" evidence="6">
    <location>
        <begin position="227"/>
        <end position="247"/>
    </location>
</feature>
<dbReference type="GO" id="GO:0015189">
    <property type="term" value="F:L-lysine transmembrane transporter activity"/>
    <property type="evidence" value="ECO:0007669"/>
    <property type="project" value="TreeGrafter"/>
</dbReference>
<dbReference type="GO" id="GO:0097638">
    <property type="term" value="P:L-arginine import across plasma membrane"/>
    <property type="evidence" value="ECO:0007669"/>
    <property type="project" value="TreeGrafter"/>
</dbReference>
<feature type="region of interest" description="Disordered" evidence="5">
    <location>
        <begin position="851"/>
        <end position="878"/>
    </location>
</feature>
<evidence type="ECO:0000256" key="3">
    <source>
        <dbReference type="ARBA" id="ARBA00022989"/>
    </source>
</evidence>
<keyword evidence="4 6" id="KW-0472">Membrane</keyword>
<feature type="region of interest" description="Disordered" evidence="5">
    <location>
        <begin position="1063"/>
        <end position="1090"/>
    </location>
</feature>
<evidence type="ECO:0000256" key="6">
    <source>
        <dbReference type="SAM" id="Phobius"/>
    </source>
</evidence>
<dbReference type="Proteomes" id="UP001458880">
    <property type="component" value="Unassembled WGS sequence"/>
</dbReference>
<dbReference type="InterPro" id="IPR029485">
    <property type="entry name" value="CAT_C"/>
</dbReference>
<evidence type="ECO:0000256" key="2">
    <source>
        <dbReference type="ARBA" id="ARBA00022692"/>
    </source>
</evidence>
<evidence type="ECO:0000256" key="5">
    <source>
        <dbReference type="SAM" id="MobiDB-lite"/>
    </source>
</evidence>
<feature type="transmembrane region" description="Helical" evidence="6">
    <location>
        <begin position="187"/>
        <end position="207"/>
    </location>
</feature>
<dbReference type="EMBL" id="JASPKY010000055">
    <property type="protein sequence ID" value="KAK9744688.1"/>
    <property type="molecule type" value="Genomic_DNA"/>
</dbReference>
<feature type="transmembrane region" description="Helical" evidence="6">
    <location>
        <begin position="93"/>
        <end position="114"/>
    </location>
</feature>
<feature type="transmembrane region" description="Helical" evidence="6">
    <location>
        <begin position="389"/>
        <end position="410"/>
    </location>
</feature>
<feature type="domain" description="Cationic amino acid transporter C-terminal" evidence="7">
    <location>
        <begin position="543"/>
        <end position="588"/>
    </location>
</feature>
<dbReference type="AlphaFoldDB" id="A0AAW1MEF4"/>
<dbReference type="PANTHER" id="PTHR43243:SF105">
    <property type="entry name" value="CATIONIC AMINO ACID TRANSPORTER C-TERMINAL DOMAIN-CONTAINING PROTEIN"/>
    <property type="match status" value="1"/>
</dbReference>
<comment type="subcellular location">
    <subcellularLocation>
        <location evidence="1">Membrane</location>
        <topology evidence="1">Multi-pass membrane protein</topology>
    </subcellularLocation>
</comment>
<dbReference type="GO" id="GO:0005886">
    <property type="term" value="C:plasma membrane"/>
    <property type="evidence" value="ECO:0007669"/>
    <property type="project" value="TreeGrafter"/>
</dbReference>
<gene>
    <name evidence="8" type="ORF">QE152_g7513</name>
</gene>
<keyword evidence="9" id="KW-1185">Reference proteome</keyword>
<feature type="transmembrane region" description="Helical" evidence="6">
    <location>
        <begin position="350"/>
        <end position="383"/>
    </location>
</feature>
<feature type="transmembrane region" description="Helical" evidence="6">
    <location>
        <begin position="545"/>
        <end position="564"/>
    </location>
</feature>
<dbReference type="InterPro" id="IPR002293">
    <property type="entry name" value="AA/rel_permease1"/>
</dbReference>
<feature type="compositionally biased region" description="Basic and acidic residues" evidence="5">
    <location>
        <begin position="934"/>
        <end position="944"/>
    </location>
</feature>
<feature type="transmembrane region" description="Helical" evidence="6">
    <location>
        <begin position="268"/>
        <end position="294"/>
    </location>
</feature>
<protein>
    <submittedName>
        <fullName evidence="8">Amino acid permease</fullName>
    </submittedName>
</protein>
<feature type="transmembrane region" description="Helical" evidence="6">
    <location>
        <begin position="509"/>
        <end position="533"/>
    </location>
</feature>
<sequence length="1109" mass="121733">MGTVWKVVTRKKVFDNDAVENSKLARVLNTFDLTALGVGSTLGVGVYVIVGHVARDTAGPSVVLSFLIAAIASIFAGLCYAEFGARTPRAGSAYIYSYTCIGEFVAFIIGWNLILEYVIGSASVAKGLSLYLDTLLNDTFKNAFMDVAPIKVNYMAEYFDFFSFGIAILLSVGLAFGVRESSVVNNLLTAINILVVLFVIIAGSMTADASNWNIEPNEDTGAGDGGFFPFGITGMIKGAATCFYAFIGFDTIATTGEEVRNPKRAIPIAIIVSLLICFICYFSTATVVTMMVPFYAQDIHAPLPHAFVEVGWEWAKWVVAIGGMFGLCASLFGAMFPLPRILYAMASDGLIFRFLGIISSRFSAPVIGTLIAGILTGLMSALFDLAQLVNMMSIGTLLAYTIVAACVLLLRFEADEEVEYSLLTVIESESDIEYTDSPRFETTLDEIASDEKSHKVNKSGILSNIFAYNQKRPTKSTEKLAAIYVTIYSLLALILGLLFLFAYSDLAAGEIYAIVVVAVVVFGMIAILLLLCLQPTTTRKLSFKVPLVPFIPAISILINLYLMLMLDAQTWIRFGVWMLIGIPMYIFLRLCCQSNQSTPVTKEMLNGDVTSNGHIVSDAPNGTISDGSLRYRYINGQPSAPLEEYSEDSGCASSVALESDVILSEEAPPETKPRKSLSISVDIVISALDNVIKDEETMQTTTAQLPERKISVDTVSNASCLPIEEKVVALVHRENEISEPTTPSANSAILLVPPPVTEKDDFTNDKKQNSLKNDTESLDSHPDGYINTIVNEAREDNENPSVTSETNNLGSADQNLMDHNTDLKSTNIFSNESTEIQDSVEDKAENNQLIIKSSSSNSDDSQPVSLEDLHNERNESDTDVIEETKPIIPIAPPMANFENFKLVQIPRVSLDKKHETVILRHKPTESPKTTPKSPELDYNARDSGIDEPGDDNMLFGTDRHKAFKNKLEKMLVSNNPLQQKLTKPEQHEMDLPKQSDTLKHKMSQLLGEIVRTSAIDNDSDKQSESPETGNEKVDDEFKGKLANILAGKSLKPIKVRQPIIDNNINKKNLEDAERRVKSSNGNDQEVHKGKMIDTLSRIKLRQVESFQEK</sequence>
<dbReference type="GO" id="GO:0000064">
    <property type="term" value="F:L-ornithine transmembrane transporter activity"/>
    <property type="evidence" value="ECO:0007669"/>
    <property type="project" value="TreeGrafter"/>
</dbReference>
<dbReference type="Pfam" id="PF13520">
    <property type="entry name" value="AA_permease_2"/>
    <property type="match status" value="1"/>
</dbReference>
<reference evidence="8 9" key="1">
    <citation type="journal article" date="2024" name="BMC Genomics">
        <title>De novo assembly and annotation of Popillia japonica's genome with initial clues to its potential as an invasive pest.</title>
        <authorList>
            <person name="Cucini C."/>
            <person name="Boschi S."/>
            <person name="Funari R."/>
            <person name="Cardaioli E."/>
            <person name="Iannotti N."/>
            <person name="Marturano G."/>
            <person name="Paoli F."/>
            <person name="Bruttini M."/>
            <person name="Carapelli A."/>
            <person name="Frati F."/>
            <person name="Nardi F."/>
        </authorList>
    </citation>
    <scope>NUCLEOTIDE SEQUENCE [LARGE SCALE GENOMIC DNA]</scope>
    <source>
        <strain evidence="8">DMR45628</strain>
    </source>
</reference>
<evidence type="ECO:0000259" key="7">
    <source>
        <dbReference type="Pfam" id="PF13906"/>
    </source>
</evidence>
<feature type="compositionally biased region" description="Basic and acidic residues" evidence="5">
    <location>
        <begin position="1018"/>
        <end position="1034"/>
    </location>
</feature>
<feature type="compositionally biased region" description="Basic and acidic residues" evidence="5">
    <location>
        <begin position="1067"/>
        <end position="1076"/>
    </location>
</feature>
<proteinExistence type="predicted"/>
<feature type="region of interest" description="Disordered" evidence="5">
    <location>
        <begin position="1011"/>
        <end position="1034"/>
    </location>
</feature>
<name>A0AAW1MEF4_POPJA</name>
<evidence type="ECO:0000313" key="9">
    <source>
        <dbReference type="Proteomes" id="UP001458880"/>
    </source>
</evidence>